<keyword evidence="4" id="KW-0408">Iron</keyword>
<dbReference type="AlphaFoldDB" id="H6LGY7"/>
<evidence type="ECO:0000313" key="9">
    <source>
        <dbReference type="EMBL" id="AFA47125.1"/>
    </source>
</evidence>
<gene>
    <name evidence="9" type="ordered locus">Awo_c03210</name>
</gene>
<name>H6LGY7_ACEWD</name>
<dbReference type="eggNOG" id="COG0348">
    <property type="taxonomic scope" value="Bacteria"/>
</dbReference>
<dbReference type="Proteomes" id="UP000007177">
    <property type="component" value="Chromosome"/>
</dbReference>
<evidence type="ECO:0000256" key="5">
    <source>
        <dbReference type="ARBA" id="ARBA00023014"/>
    </source>
</evidence>
<feature type="transmembrane region" description="Helical" evidence="7">
    <location>
        <begin position="41"/>
        <end position="65"/>
    </location>
</feature>
<evidence type="ECO:0000256" key="7">
    <source>
        <dbReference type="SAM" id="Phobius"/>
    </source>
</evidence>
<evidence type="ECO:0000256" key="2">
    <source>
        <dbReference type="ARBA" id="ARBA00022475"/>
    </source>
</evidence>
<evidence type="ECO:0000256" key="6">
    <source>
        <dbReference type="ARBA" id="ARBA00023136"/>
    </source>
</evidence>
<dbReference type="PROSITE" id="PS00198">
    <property type="entry name" value="4FE4S_FER_1"/>
    <property type="match status" value="1"/>
</dbReference>
<dbReference type="KEGG" id="awo:Awo_c03210"/>
<comment type="subcellular location">
    <subcellularLocation>
        <location evidence="1">Cell membrane</location>
    </subcellularLocation>
</comment>
<dbReference type="PANTHER" id="PTHR30224">
    <property type="entry name" value="ELECTRON TRANSPORT PROTEIN"/>
    <property type="match status" value="1"/>
</dbReference>
<dbReference type="InterPro" id="IPR017896">
    <property type="entry name" value="4Fe4S_Fe-S-bd"/>
</dbReference>
<keyword evidence="6 7" id="KW-0472">Membrane</keyword>
<evidence type="ECO:0000313" key="10">
    <source>
        <dbReference type="Proteomes" id="UP000007177"/>
    </source>
</evidence>
<dbReference type="GO" id="GO:0051536">
    <property type="term" value="F:iron-sulfur cluster binding"/>
    <property type="evidence" value="ECO:0007669"/>
    <property type="project" value="UniProtKB-KW"/>
</dbReference>
<accession>H6LGY7</accession>
<feature type="transmembrane region" description="Helical" evidence="7">
    <location>
        <begin position="163"/>
        <end position="186"/>
    </location>
</feature>
<dbReference type="RefSeq" id="WP_014354728.1">
    <property type="nucleotide sequence ID" value="NC_016894.1"/>
</dbReference>
<reference evidence="9 10" key="2">
    <citation type="journal article" date="2012" name="PLoS ONE">
        <title>An ancient pathway combining carbon dioxide fixation with the generation and utilization of a sodium ion gradient for ATP synthesis.</title>
        <authorList>
            <person name="Poehlein A."/>
            <person name="Schmidt S."/>
            <person name="Kaster A.K."/>
            <person name="Goenrich M."/>
            <person name="Vollmers J."/>
            <person name="Thurmer A."/>
            <person name="Bertsch J."/>
            <person name="Schuchmann K."/>
            <person name="Voigt B."/>
            <person name="Hecker M."/>
            <person name="Daniel R."/>
            <person name="Thauer R.K."/>
            <person name="Gottschalk G."/>
            <person name="Muller V."/>
        </authorList>
    </citation>
    <scope>NUCLEOTIDE SEQUENCE [LARGE SCALE GENOMIC DNA]</scope>
    <source>
        <strain evidence="10">ATCC 29683 / DSM 1030 / JCM 2381 / KCTC 1655 / WB1</strain>
    </source>
</reference>
<dbReference type="InterPro" id="IPR017900">
    <property type="entry name" value="4Fe4S_Fe_S_CS"/>
</dbReference>
<dbReference type="GO" id="GO:0046872">
    <property type="term" value="F:metal ion binding"/>
    <property type="evidence" value="ECO:0007669"/>
    <property type="project" value="UniProtKB-KW"/>
</dbReference>
<dbReference type="EMBL" id="CP002987">
    <property type="protein sequence ID" value="AFA47125.1"/>
    <property type="molecule type" value="Genomic_DNA"/>
</dbReference>
<feature type="transmembrane region" description="Helical" evidence="7">
    <location>
        <begin position="12"/>
        <end position="29"/>
    </location>
</feature>
<evidence type="ECO:0000259" key="8">
    <source>
        <dbReference type="PROSITE" id="PS51379"/>
    </source>
</evidence>
<proteinExistence type="predicted"/>
<dbReference type="GO" id="GO:0005886">
    <property type="term" value="C:plasma membrane"/>
    <property type="evidence" value="ECO:0007669"/>
    <property type="project" value="UniProtKB-SubCell"/>
</dbReference>
<dbReference type="PROSITE" id="PS51379">
    <property type="entry name" value="4FE4S_FER_2"/>
    <property type="match status" value="1"/>
</dbReference>
<feature type="domain" description="4Fe-4S ferredoxin-type" evidence="8">
    <location>
        <begin position="210"/>
        <end position="239"/>
    </location>
</feature>
<feature type="transmembrane region" description="Helical" evidence="7">
    <location>
        <begin position="77"/>
        <end position="99"/>
    </location>
</feature>
<evidence type="ECO:0000256" key="3">
    <source>
        <dbReference type="ARBA" id="ARBA00022723"/>
    </source>
</evidence>
<keyword evidence="5" id="KW-0411">Iron-sulfur</keyword>
<dbReference type="PANTHER" id="PTHR30224:SF4">
    <property type="entry name" value="ELECTRON TRANSPORT PROTEIN YCCM-RELATED"/>
    <property type="match status" value="1"/>
</dbReference>
<dbReference type="HOGENOM" id="CLU_033147_0_1_9"/>
<dbReference type="InterPro" id="IPR052378">
    <property type="entry name" value="NosR_regulator"/>
</dbReference>
<keyword evidence="2" id="KW-1003">Cell membrane</keyword>
<sequence>MKKQFSVRPIVQAFFFIFTFAVTFSKWLISSNIVVPVLSKISLHAICPFGGVVSIYTFLTTGAYVQKIHDSSMILMLIFLFVALLFGSIFCGYICPLGTLEEWLGKLGKRLFPKQFNKMIPKKIDTVLRYGRYLVLIIVVYFTAVTTKLLFQDWDPFYAFFNFFTGEVAITAFIILGLTMVLSLIIERPWCKYLCPYGAVLGIFNTFRIFQLKRNSATCIDCKKCDKVCPMNIEVSQKEVIRNHQCISCHQCTSEQNCPVSDTVEIKLIGGKNHEA</sequence>
<keyword evidence="3" id="KW-0479">Metal-binding</keyword>
<keyword evidence="7" id="KW-1133">Transmembrane helix</keyword>
<dbReference type="STRING" id="931626.Awo_c03210"/>
<dbReference type="SUPFAM" id="SSF54862">
    <property type="entry name" value="4Fe-4S ferredoxins"/>
    <property type="match status" value="1"/>
</dbReference>
<dbReference type="Pfam" id="PF12801">
    <property type="entry name" value="Fer4_5"/>
    <property type="match status" value="2"/>
</dbReference>
<keyword evidence="10" id="KW-1185">Reference proteome</keyword>
<feature type="transmembrane region" description="Helical" evidence="7">
    <location>
        <begin position="130"/>
        <end position="151"/>
    </location>
</feature>
<organism evidence="9 10">
    <name type="scientific">Acetobacterium woodii (strain ATCC 29683 / DSM 1030 / JCM 2381 / KCTC 1655 / WB1)</name>
    <dbReference type="NCBI Taxonomy" id="931626"/>
    <lineage>
        <taxon>Bacteria</taxon>
        <taxon>Bacillati</taxon>
        <taxon>Bacillota</taxon>
        <taxon>Clostridia</taxon>
        <taxon>Eubacteriales</taxon>
        <taxon>Eubacteriaceae</taxon>
        <taxon>Acetobacterium</taxon>
    </lineage>
</organism>
<evidence type="ECO:0000256" key="4">
    <source>
        <dbReference type="ARBA" id="ARBA00023004"/>
    </source>
</evidence>
<keyword evidence="7" id="KW-0812">Transmembrane</keyword>
<evidence type="ECO:0000256" key="1">
    <source>
        <dbReference type="ARBA" id="ARBA00004236"/>
    </source>
</evidence>
<reference evidence="10" key="1">
    <citation type="submission" date="2011-07" db="EMBL/GenBank/DDBJ databases">
        <title>Complete genome sequence of Acetobacterium woodii.</title>
        <authorList>
            <person name="Poehlein A."/>
            <person name="Schmidt S."/>
            <person name="Kaster A.-K."/>
            <person name="Goenrich M."/>
            <person name="Vollmers J."/>
            <person name="Thuermer A."/>
            <person name="Gottschalk G."/>
            <person name="Thauer R.K."/>
            <person name="Daniel R."/>
            <person name="Mueller V."/>
        </authorList>
    </citation>
    <scope>NUCLEOTIDE SEQUENCE [LARGE SCALE GENOMIC DNA]</scope>
    <source>
        <strain evidence="10">ATCC 29683 / DSM 1030 / JCM 2381 / KCTC 1655 / WB1</strain>
    </source>
</reference>
<protein>
    <recommendedName>
        <fullName evidence="8">4Fe-4S ferredoxin-type domain-containing protein</fullName>
    </recommendedName>
</protein>